<evidence type="ECO:0000313" key="3">
    <source>
        <dbReference type="EMBL" id="KAG2424538.1"/>
    </source>
</evidence>
<accession>A0A835SC38</accession>
<keyword evidence="1" id="KW-0175">Coiled coil</keyword>
<feature type="region of interest" description="Disordered" evidence="2">
    <location>
        <begin position="123"/>
        <end position="162"/>
    </location>
</feature>
<reference evidence="3" key="1">
    <citation type="journal article" date="2020" name="bioRxiv">
        <title>Comparative genomics of Chlamydomonas.</title>
        <authorList>
            <person name="Craig R.J."/>
            <person name="Hasan A.R."/>
            <person name="Ness R.W."/>
            <person name="Keightley P.D."/>
        </authorList>
    </citation>
    <scope>NUCLEOTIDE SEQUENCE</scope>
    <source>
        <strain evidence="3">SAG 7.73</strain>
    </source>
</reference>
<dbReference type="SUPFAM" id="SSF48695">
    <property type="entry name" value="Multiheme cytochromes"/>
    <property type="match status" value="1"/>
</dbReference>
<dbReference type="AlphaFoldDB" id="A0A835SC38"/>
<protein>
    <submittedName>
        <fullName evidence="3">Uncharacterized protein</fullName>
    </submittedName>
</protein>
<organism evidence="3 4">
    <name type="scientific">Chlamydomonas incerta</name>
    <dbReference type="NCBI Taxonomy" id="51695"/>
    <lineage>
        <taxon>Eukaryota</taxon>
        <taxon>Viridiplantae</taxon>
        <taxon>Chlorophyta</taxon>
        <taxon>core chlorophytes</taxon>
        <taxon>Chlorophyceae</taxon>
        <taxon>CS clade</taxon>
        <taxon>Chlamydomonadales</taxon>
        <taxon>Chlamydomonadaceae</taxon>
        <taxon>Chlamydomonas</taxon>
    </lineage>
</organism>
<feature type="coiled-coil region" evidence="1">
    <location>
        <begin position="207"/>
        <end position="234"/>
    </location>
</feature>
<name>A0A835SC38_CHLIN</name>
<dbReference type="EMBL" id="JAEHOC010000064">
    <property type="protein sequence ID" value="KAG2424538.1"/>
    <property type="molecule type" value="Genomic_DNA"/>
</dbReference>
<feature type="compositionally biased region" description="Gly residues" evidence="2">
    <location>
        <begin position="243"/>
        <end position="257"/>
    </location>
</feature>
<dbReference type="OrthoDB" id="534312at2759"/>
<gene>
    <name evidence="3" type="ORF">HXX76_014419</name>
</gene>
<dbReference type="InterPro" id="IPR036280">
    <property type="entry name" value="Multihaem_cyt_sf"/>
</dbReference>
<evidence type="ECO:0000313" key="4">
    <source>
        <dbReference type="Proteomes" id="UP000650467"/>
    </source>
</evidence>
<sequence>MQASFSPQEQELIDKLRDKYAGQRTLEEVDTSCLQCAAGSGTSPTTTVAPAGKGAGGAARASTNVDASVCTQCHGTGTIIEIYNHRRLENYCQSCEGRGVRIFKNGVEVKEGAKAASLAALPPGALDSSNVKPPAGITEMHERASREQQGDEGEQGGASAGERAAALHAGLKRIATRTAAYTKERLEAMEVVKGPAPPGCVDPAGRQAAAQALMAALDLQLEKLEMARRRKAAELGRLEGHGAAAGGGGAGAAGSGGVTLQDVIENEGSA</sequence>
<feature type="region of interest" description="Disordered" evidence="2">
    <location>
        <begin position="242"/>
        <end position="270"/>
    </location>
</feature>
<comment type="caution">
    <text evidence="3">The sequence shown here is derived from an EMBL/GenBank/DDBJ whole genome shotgun (WGS) entry which is preliminary data.</text>
</comment>
<proteinExistence type="predicted"/>
<dbReference type="Proteomes" id="UP000650467">
    <property type="component" value="Unassembled WGS sequence"/>
</dbReference>
<evidence type="ECO:0000256" key="1">
    <source>
        <dbReference type="SAM" id="Coils"/>
    </source>
</evidence>
<keyword evidence="4" id="KW-1185">Reference proteome</keyword>
<evidence type="ECO:0000256" key="2">
    <source>
        <dbReference type="SAM" id="MobiDB-lite"/>
    </source>
</evidence>
<feature type="compositionally biased region" description="Basic and acidic residues" evidence="2">
    <location>
        <begin position="139"/>
        <end position="149"/>
    </location>
</feature>